<dbReference type="HOGENOM" id="CLU_042017_0_0_12"/>
<evidence type="ECO:0000259" key="1">
    <source>
        <dbReference type="Pfam" id="PF01926"/>
    </source>
</evidence>
<dbReference type="Pfam" id="PF18128">
    <property type="entry name" value="HydF_dimer"/>
    <property type="match status" value="1"/>
</dbReference>
<dbReference type="Gene3D" id="3.40.50.11420">
    <property type="match status" value="1"/>
</dbReference>
<reference evidence="4 5" key="1">
    <citation type="journal article" date="2010" name="PLoS ONE">
        <title>The complete genome sequence of the pathogenic intestinal spirochete Brachyspira pilosicoli and comparison with other Brachyspira genomes.</title>
        <authorList>
            <person name="Wanchanthuek P."/>
            <person name="Bellgard M.I."/>
            <person name="La T."/>
            <person name="Ryan K."/>
            <person name="Moolhuijzen P."/>
            <person name="Chapman B."/>
            <person name="Black M."/>
            <person name="Schibeci D."/>
            <person name="Hunter A."/>
            <person name="Barrero R."/>
            <person name="Phillips N.D."/>
            <person name="Hampson D.J."/>
        </authorList>
    </citation>
    <scope>NUCLEOTIDE SEQUENCE [LARGE SCALE GENOMIC DNA]</scope>
    <source>
        <strain evidence="5">ATCC BAA-1826 / 95/1000</strain>
    </source>
</reference>
<dbReference type="GO" id="GO:0030488">
    <property type="term" value="P:tRNA methylation"/>
    <property type="evidence" value="ECO:0007669"/>
    <property type="project" value="TreeGrafter"/>
</dbReference>
<feature type="domain" description="Hydrogen maturase F tetramerization" evidence="3">
    <location>
        <begin position="294"/>
        <end position="401"/>
    </location>
</feature>
<dbReference type="GO" id="GO:0002098">
    <property type="term" value="P:tRNA wobble uridine modification"/>
    <property type="evidence" value="ECO:0007669"/>
    <property type="project" value="TreeGrafter"/>
</dbReference>
<organism evidence="4 5">
    <name type="scientific">Brachyspira pilosicoli (strain ATCC BAA-1826 / 95/1000)</name>
    <dbReference type="NCBI Taxonomy" id="759914"/>
    <lineage>
        <taxon>Bacteria</taxon>
        <taxon>Pseudomonadati</taxon>
        <taxon>Spirochaetota</taxon>
        <taxon>Spirochaetia</taxon>
        <taxon>Brachyspirales</taxon>
        <taxon>Brachyspiraceae</taxon>
        <taxon>Brachyspira</taxon>
    </lineage>
</organism>
<dbReference type="SUPFAM" id="SSF52540">
    <property type="entry name" value="P-loop containing nucleoside triphosphate hydrolases"/>
    <property type="match status" value="1"/>
</dbReference>
<dbReference type="InterPro" id="IPR041606">
    <property type="entry name" value="HydF_dimer"/>
</dbReference>
<feature type="domain" description="G" evidence="1">
    <location>
        <begin position="23"/>
        <end position="138"/>
    </location>
</feature>
<dbReference type="NCBIfam" id="TIGR03918">
    <property type="entry name" value="GTP_HydF"/>
    <property type="match status" value="1"/>
</dbReference>
<accession>D8IFS1</accession>
<dbReference type="InterPro" id="IPR006073">
    <property type="entry name" value="GTP-bd"/>
</dbReference>
<proteinExistence type="predicted"/>
<dbReference type="InterPro" id="IPR027417">
    <property type="entry name" value="P-loop_NTPase"/>
</dbReference>
<dbReference type="InterPro" id="IPR023873">
    <property type="entry name" value="FeFe-hyd_GTPase_HydF"/>
</dbReference>
<dbReference type="CDD" id="cd00880">
    <property type="entry name" value="Era_like"/>
    <property type="match status" value="1"/>
</dbReference>
<dbReference type="InterPro" id="IPR005225">
    <property type="entry name" value="Small_GTP-bd"/>
</dbReference>
<dbReference type="GO" id="GO:0005737">
    <property type="term" value="C:cytoplasm"/>
    <property type="evidence" value="ECO:0007669"/>
    <property type="project" value="TreeGrafter"/>
</dbReference>
<dbReference type="Pfam" id="PF18133">
    <property type="entry name" value="HydF_tetramer"/>
    <property type="match status" value="1"/>
</dbReference>
<keyword evidence="5" id="KW-1185">Reference proteome</keyword>
<gene>
    <name evidence="4" type="ordered locus">BP951000_2016</name>
</gene>
<dbReference type="InParanoid" id="D8IFS1"/>
<dbReference type="Gene3D" id="3.40.50.300">
    <property type="entry name" value="P-loop containing nucleotide triphosphate hydrolases"/>
    <property type="match status" value="1"/>
</dbReference>
<dbReference type="InterPro" id="IPR040644">
    <property type="entry name" value="HydF_tetramer"/>
</dbReference>
<sequence>MNIYKLIKIGKNMNDTPNSNRTHIAIFGRRNVGKSSIINAIANQDVAIVSDTAGTTTDPVKKAIEINKIGACTIVDTAGFDDEGELGELRIKRTKKIMESADIALLVFDANFNDYLLELKWKNELTSLEIPIVAVLNKIDLNNNYKQIEQNIKDVFDLETVSISANNKINIDKLVEAIKLTIPKTEEISITGHIIKEDDIVMLVMPQDIQAPKGRLILPQVQTIRDILDNKAIIIASTFDKFENALKALSKSPKVIITDSQVFKEIERLKPKESLLTSFSVLFARYKGNEEVYKRGAEFIDKLNKNSKLLIAESCTHIPLEGDIGRVKIPNLLKKKFGFEFDIDYVAGNDFPDDLSKYDLVIHCGGCMGTRKHILNRIRICEEQNVPITNYGMTIAKINGVQYI</sequence>
<dbReference type="eggNOG" id="COG0486">
    <property type="taxonomic scope" value="Bacteria"/>
</dbReference>
<dbReference type="Pfam" id="PF01926">
    <property type="entry name" value="MMR_HSR1"/>
    <property type="match status" value="1"/>
</dbReference>
<dbReference type="NCBIfam" id="TIGR00231">
    <property type="entry name" value="small_GTP"/>
    <property type="match status" value="1"/>
</dbReference>
<dbReference type="GO" id="GO:0005525">
    <property type="term" value="F:GTP binding"/>
    <property type="evidence" value="ECO:0007669"/>
    <property type="project" value="InterPro"/>
</dbReference>
<feature type="domain" description="Hydrogen maturase F dimerization" evidence="2">
    <location>
        <begin position="192"/>
        <end position="288"/>
    </location>
</feature>
<dbReference type="STRING" id="759914.BP951000_2016"/>
<evidence type="ECO:0000259" key="2">
    <source>
        <dbReference type="Pfam" id="PF18128"/>
    </source>
</evidence>
<dbReference type="KEGG" id="bpo:BP951000_2016"/>
<name>D8IFS1_BRAP9</name>
<dbReference type="EMBL" id="CP002025">
    <property type="protein sequence ID" value="ADK31994.1"/>
    <property type="molecule type" value="Genomic_DNA"/>
</dbReference>
<dbReference type="Gene3D" id="3.40.50.11410">
    <property type="match status" value="1"/>
</dbReference>
<dbReference type="Proteomes" id="UP000000332">
    <property type="component" value="Chromosome"/>
</dbReference>
<evidence type="ECO:0000259" key="3">
    <source>
        <dbReference type="Pfam" id="PF18133"/>
    </source>
</evidence>
<dbReference type="PANTHER" id="PTHR42714:SF6">
    <property type="entry name" value="TRANSLATION INITIATION FACTOR IF-2"/>
    <property type="match status" value="1"/>
</dbReference>
<evidence type="ECO:0000313" key="5">
    <source>
        <dbReference type="Proteomes" id="UP000000332"/>
    </source>
</evidence>
<evidence type="ECO:0000313" key="4">
    <source>
        <dbReference type="EMBL" id="ADK31994.1"/>
    </source>
</evidence>
<dbReference type="AlphaFoldDB" id="D8IFS1"/>
<protein>
    <submittedName>
        <fullName evidence="4">GTP-binding protein</fullName>
    </submittedName>
</protein>
<dbReference type="PANTHER" id="PTHR42714">
    <property type="entry name" value="TRNA MODIFICATION GTPASE GTPBP3"/>
    <property type="match status" value="1"/>
</dbReference>